<evidence type="ECO:0000313" key="3">
    <source>
        <dbReference type="Proteomes" id="UP000234329"/>
    </source>
</evidence>
<dbReference type="InterPro" id="IPR018740">
    <property type="entry name" value="DUF2282_membr"/>
</dbReference>
<evidence type="ECO:0000256" key="1">
    <source>
        <dbReference type="SAM" id="Phobius"/>
    </source>
</evidence>
<dbReference type="InParanoid" id="A0A2I1DNR5"/>
<dbReference type="Pfam" id="PF10048">
    <property type="entry name" value="DUF2282"/>
    <property type="match status" value="1"/>
</dbReference>
<reference evidence="2 3" key="1">
    <citation type="submission" date="2017-03" db="EMBL/GenBank/DDBJ databases">
        <title>Draft genime sequence of the acidophilic sulfur-oxidizing bacterium Acidithiobacillus sp. SH, isolated from seawater.</title>
        <authorList>
            <person name="Sharmin S."/>
            <person name="Tokuhisa M."/>
            <person name="Kanao T."/>
            <person name="Kamimura K."/>
        </authorList>
    </citation>
    <scope>NUCLEOTIDE SEQUENCE [LARGE SCALE GENOMIC DNA]</scope>
    <source>
        <strain evidence="2 3">SH</strain>
    </source>
</reference>
<keyword evidence="1" id="KW-0812">Transmembrane</keyword>
<dbReference type="EMBL" id="MXAV01000013">
    <property type="protein sequence ID" value="PKY11512.1"/>
    <property type="molecule type" value="Genomic_DNA"/>
</dbReference>
<dbReference type="Proteomes" id="UP000234329">
    <property type="component" value="Unassembled WGS sequence"/>
</dbReference>
<dbReference type="AlphaFoldDB" id="A0A2I1DNR5"/>
<protein>
    <recommendedName>
        <fullName evidence="4">Signal peptidase</fullName>
    </recommendedName>
</protein>
<keyword evidence="1" id="KW-0472">Membrane</keyword>
<accession>A0A2I1DNR5</accession>
<organism evidence="2 3">
    <name type="scientific">Acidithiobacillus marinus</name>
    <dbReference type="NCBI Taxonomy" id="187490"/>
    <lineage>
        <taxon>Bacteria</taxon>
        <taxon>Pseudomonadati</taxon>
        <taxon>Pseudomonadota</taxon>
        <taxon>Acidithiobacillia</taxon>
        <taxon>Acidithiobacillales</taxon>
        <taxon>Acidithiobacillaceae</taxon>
        <taxon>Acidithiobacillus</taxon>
    </lineage>
</organism>
<dbReference type="OrthoDB" id="5295931at2"/>
<keyword evidence="3" id="KW-1185">Reference proteome</keyword>
<gene>
    <name evidence="2" type="ORF">B1757_04685</name>
</gene>
<feature type="transmembrane region" description="Helical" evidence="1">
    <location>
        <begin position="67"/>
        <end position="87"/>
    </location>
</feature>
<evidence type="ECO:0008006" key="4">
    <source>
        <dbReference type="Google" id="ProtNLM"/>
    </source>
</evidence>
<comment type="caution">
    <text evidence="2">The sequence shown here is derived from an EMBL/GenBank/DDBJ whole genome shotgun (WGS) entry which is preliminary data.</text>
</comment>
<sequence>MPQARRNASGQSASGRTRHRLAPVFLGLCCKILGEPTTHTMKARIHHAQTEVSMKQLNSQQRISTRMFLAGMLVVAGSMGSVAPAFAGTTHWVKCYGIARAHMNDCATTTHSCAGQSIHNGGKYSFLYIPKGLCEKIVGGSLVPGK</sequence>
<proteinExistence type="predicted"/>
<evidence type="ECO:0000313" key="2">
    <source>
        <dbReference type="EMBL" id="PKY11512.1"/>
    </source>
</evidence>
<keyword evidence="1" id="KW-1133">Transmembrane helix</keyword>
<name>A0A2I1DNR5_9PROT</name>